<sequence>MKTIIPLFLVLFVFVCYVQGQQVRRLYVRSAPLLDVMTSIQMQTSYSFSLPYDWQKDAKPVTVKLKNADLSSVLEVIFTNQPFYAKVQDSSIFVHRRVATDSVPVKVTADSSHTISITGIISDQEEQPIVGATVQVAGYPKKGAVTNNRGYFVIDNVRHKGELNISYIGYNNQTIPYYGVKTLRINLTPANTLLNDVISKGYYSTSPELNTGSVGLVKGELLLRHPVADPFAALSGKVPGLFVMQTSGLAGAVLDIIVRGRNSLINGTAPLIIIDNLPQTDLPVTQTINAAGGFSPTAGLPTAFIDRIEVLRDADATAIYGSRGANGVILITTKKNLPDSTRYHFDIYQGIGKVAKHLPFLDASQFLMMRREALRNDGSIVKDTDYDLKGIWDTTATRNLQDQLIGGVAKITNVYAGMTGGLERTRFSLDGVFHRESTVYPGSYEITNRALRGYLSHASEDKKFTMQLDANFSFTSNDLPQNDPAKNINGAPFNVPFYDAKGNLNWMDGKYWNPVSTLHQLSNTTITYLRGSMLMNYNLSQNFKLKCTFGYNTTLLDETAITPYGSVMPRDTLQAEQRMYKTGLNNIQSWIAEPQVSYHLNKGNHQFDALLGATIQKVTNKQTFMSASGFPSDDLIDDLAMADTVTIHLATSKYNYQGGFARLGYNLQNRYIFNFTGRIDGSSKFTPDKRWGKFWAMGAAWIFSKEPFMAGLDSILTLGKVRGSFGFIGSDQLPYDAFRVSYIPTTGYGGAKGYRPRQLASEASGWETMQKLEIALEMCFFEKFFLQASLYRNKTRNQLVVIPLSVITGATEVLGNVPVQVENKGLELFIQLDNIKRTNFNWNTSFTLTVPKNKLVKYPGLEGSKYRDRFSVGASINSKNLFSYNGVDSSTGIYKFVQLDANPSLDQHDKRPFSFDPVYYGNLTNTVSFGGFSISVDLQYVKQPGYDNSRAVTAGNLLLSGSNQFTSILNRWQQPGNLAPNQQYSATNMDALNATSYLNQSDAVHVDASYIRLKNVYLSYTLPVFSKKLFGLQQLTLYANAENLLTITRFKGLDPETQRFGITPYLPPLRIFSTGLRITL</sequence>
<dbReference type="EMBL" id="FNBN01000002">
    <property type="protein sequence ID" value="SDF60624.1"/>
    <property type="molecule type" value="Genomic_DNA"/>
</dbReference>
<keyword evidence="1" id="KW-1134">Transmembrane beta strand</keyword>
<feature type="domain" description="TonB-dependent receptor plug" evidence="2">
    <location>
        <begin position="211"/>
        <end position="328"/>
    </location>
</feature>
<keyword evidence="1" id="KW-0472">Membrane</keyword>
<comment type="subcellular location">
    <subcellularLocation>
        <location evidence="1">Cell outer membrane</location>
        <topology evidence="1">Multi-pass membrane protein</topology>
    </subcellularLocation>
</comment>
<dbReference type="RefSeq" id="WP_089830749.1">
    <property type="nucleotide sequence ID" value="NZ_FNBN01000002.1"/>
</dbReference>
<dbReference type="InterPro" id="IPR023996">
    <property type="entry name" value="TonB-dep_OMP_SusC/RagA"/>
</dbReference>
<dbReference type="Pfam" id="PF13715">
    <property type="entry name" value="CarbopepD_reg_2"/>
    <property type="match status" value="1"/>
</dbReference>
<keyword evidence="1" id="KW-0998">Cell outer membrane</keyword>
<name>A0A1G7MG74_CHIFI</name>
<reference evidence="4" key="1">
    <citation type="submission" date="2016-10" db="EMBL/GenBank/DDBJ databases">
        <authorList>
            <person name="Varghese N."/>
            <person name="Submissions S."/>
        </authorList>
    </citation>
    <scope>NUCLEOTIDE SEQUENCE [LARGE SCALE GENOMIC DNA]</scope>
    <source>
        <strain evidence="4">DSM 527</strain>
    </source>
</reference>
<dbReference type="Gene3D" id="2.60.40.1120">
    <property type="entry name" value="Carboxypeptidase-like, regulatory domain"/>
    <property type="match status" value="1"/>
</dbReference>
<dbReference type="Pfam" id="PF07715">
    <property type="entry name" value="Plug"/>
    <property type="match status" value="1"/>
</dbReference>
<dbReference type="STRING" id="104663.SAMN04488121_102410"/>
<dbReference type="InterPro" id="IPR012910">
    <property type="entry name" value="Plug_dom"/>
</dbReference>
<gene>
    <name evidence="3" type="ORF">SAMN04488121_102410</name>
</gene>
<dbReference type="InterPro" id="IPR037066">
    <property type="entry name" value="Plug_dom_sf"/>
</dbReference>
<evidence type="ECO:0000313" key="4">
    <source>
        <dbReference type="Proteomes" id="UP000199045"/>
    </source>
</evidence>
<dbReference type="AlphaFoldDB" id="A0A1G7MG74"/>
<dbReference type="InterPro" id="IPR023997">
    <property type="entry name" value="TonB-dep_OMP_SusC/RagA_CS"/>
</dbReference>
<dbReference type="SUPFAM" id="SSF49464">
    <property type="entry name" value="Carboxypeptidase regulatory domain-like"/>
    <property type="match status" value="1"/>
</dbReference>
<organism evidence="3 4">
    <name type="scientific">Chitinophaga filiformis</name>
    <name type="common">Myxococcus filiformis</name>
    <name type="synonym">Flexibacter filiformis</name>
    <dbReference type="NCBI Taxonomy" id="104663"/>
    <lineage>
        <taxon>Bacteria</taxon>
        <taxon>Pseudomonadati</taxon>
        <taxon>Bacteroidota</taxon>
        <taxon>Chitinophagia</taxon>
        <taxon>Chitinophagales</taxon>
        <taxon>Chitinophagaceae</taxon>
        <taxon>Chitinophaga</taxon>
    </lineage>
</organism>
<keyword evidence="1" id="KW-0813">Transport</keyword>
<dbReference type="OrthoDB" id="9768177at2"/>
<dbReference type="InterPro" id="IPR008969">
    <property type="entry name" value="CarboxyPept-like_regulatory"/>
</dbReference>
<dbReference type="Proteomes" id="UP000199045">
    <property type="component" value="Unassembled WGS sequence"/>
</dbReference>
<dbReference type="SUPFAM" id="SSF56935">
    <property type="entry name" value="Porins"/>
    <property type="match status" value="1"/>
</dbReference>
<dbReference type="InterPro" id="IPR039426">
    <property type="entry name" value="TonB-dep_rcpt-like"/>
</dbReference>
<dbReference type="PROSITE" id="PS52016">
    <property type="entry name" value="TONB_DEPENDENT_REC_3"/>
    <property type="match status" value="1"/>
</dbReference>
<evidence type="ECO:0000313" key="3">
    <source>
        <dbReference type="EMBL" id="SDF60624.1"/>
    </source>
</evidence>
<dbReference type="NCBIfam" id="TIGR04056">
    <property type="entry name" value="OMP_RagA_SusC"/>
    <property type="match status" value="1"/>
</dbReference>
<dbReference type="Gene3D" id="2.170.130.10">
    <property type="entry name" value="TonB-dependent receptor, plug domain"/>
    <property type="match status" value="1"/>
</dbReference>
<proteinExistence type="inferred from homology"/>
<comment type="similarity">
    <text evidence="1">Belongs to the TonB-dependent receptor family.</text>
</comment>
<accession>A0A1G7MG74</accession>
<protein>
    <submittedName>
        <fullName evidence="3">TonB-linked outer membrane protein, SusC/RagA family</fullName>
    </submittedName>
</protein>
<evidence type="ECO:0000259" key="2">
    <source>
        <dbReference type="Pfam" id="PF07715"/>
    </source>
</evidence>
<dbReference type="NCBIfam" id="TIGR04057">
    <property type="entry name" value="SusC_RagA_signa"/>
    <property type="match status" value="1"/>
</dbReference>
<evidence type="ECO:0000256" key="1">
    <source>
        <dbReference type="PROSITE-ProRule" id="PRU01360"/>
    </source>
</evidence>
<dbReference type="GO" id="GO:0009279">
    <property type="term" value="C:cell outer membrane"/>
    <property type="evidence" value="ECO:0007669"/>
    <property type="project" value="UniProtKB-SubCell"/>
</dbReference>
<keyword evidence="1" id="KW-0812">Transmembrane</keyword>